<gene>
    <name evidence="1" type="ORF">Sradi_3174100</name>
</gene>
<evidence type="ECO:0000313" key="1">
    <source>
        <dbReference type="EMBL" id="KAL0378686.1"/>
    </source>
</evidence>
<dbReference type="AlphaFoldDB" id="A0AAW2RGN5"/>
<dbReference type="PANTHER" id="PTHR11439:SF470">
    <property type="entry name" value="CYSTEINE-RICH RLK (RECEPTOR-LIKE PROTEIN KINASE) 8"/>
    <property type="match status" value="1"/>
</dbReference>
<proteinExistence type="predicted"/>
<name>A0AAW2RGN5_SESRA</name>
<dbReference type="EMBL" id="JACGWJ010000013">
    <property type="protein sequence ID" value="KAL0378686.1"/>
    <property type="molecule type" value="Genomic_DNA"/>
</dbReference>
<comment type="caution">
    <text evidence="1">The sequence shown here is derived from an EMBL/GenBank/DDBJ whole genome shotgun (WGS) entry which is preliminary data.</text>
</comment>
<protein>
    <submittedName>
        <fullName evidence="1">Retrovirus-related Pol polyprotein from transposon RE2</fullName>
    </submittedName>
</protein>
<reference evidence="1" key="2">
    <citation type="journal article" date="2024" name="Plant">
        <title>Genomic evolution and insights into agronomic trait innovations of Sesamum species.</title>
        <authorList>
            <person name="Miao H."/>
            <person name="Wang L."/>
            <person name="Qu L."/>
            <person name="Liu H."/>
            <person name="Sun Y."/>
            <person name="Le M."/>
            <person name="Wang Q."/>
            <person name="Wei S."/>
            <person name="Zheng Y."/>
            <person name="Lin W."/>
            <person name="Duan Y."/>
            <person name="Cao H."/>
            <person name="Xiong S."/>
            <person name="Wang X."/>
            <person name="Wei L."/>
            <person name="Li C."/>
            <person name="Ma Q."/>
            <person name="Ju M."/>
            <person name="Zhao R."/>
            <person name="Li G."/>
            <person name="Mu C."/>
            <person name="Tian Q."/>
            <person name="Mei H."/>
            <person name="Zhang T."/>
            <person name="Gao T."/>
            <person name="Zhang H."/>
        </authorList>
    </citation>
    <scope>NUCLEOTIDE SEQUENCE</scope>
    <source>
        <strain evidence="1">G02</strain>
    </source>
</reference>
<reference evidence="1" key="1">
    <citation type="submission" date="2020-06" db="EMBL/GenBank/DDBJ databases">
        <authorList>
            <person name="Li T."/>
            <person name="Hu X."/>
            <person name="Zhang T."/>
            <person name="Song X."/>
            <person name="Zhang H."/>
            <person name="Dai N."/>
            <person name="Sheng W."/>
            <person name="Hou X."/>
            <person name="Wei L."/>
        </authorList>
    </citation>
    <scope>NUCLEOTIDE SEQUENCE</scope>
    <source>
        <strain evidence="1">G02</strain>
        <tissue evidence="1">Leaf</tissue>
    </source>
</reference>
<organism evidence="1">
    <name type="scientific">Sesamum radiatum</name>
    <name type="common">Black benniseed</name>
    <dbReference type="NCBI Taxonomy" id="300843"/>
    <lineage>
        <taxon>Eukaryota</taxon>
        <taxon>Viridiplantae</taxon>
        <taxon>Streptophyta</taxon>
        <taxon>Embryophyta</taxon>
        <taxon>Tracheophyta</taxon>
        <taxon>Spermatophyta</taxon>
        <taxon>Magnoliopsida</taxon>
        <taxon>eudicotyledons</taxon>
        <taxon>Gunneridae</taxon>
        <taxon>Pentapetalae</taxon>
        <taxon>asterids</taxon>
        <taxon>lamiids</taxon>
        <taxon>Lamiales</taxon>
        <taxon>Pedaliaceae</taxon>
        <taxon>Sesamum</taxon>
    </lineage>
</organism>
<sequence length="175" mass="19612">MPLLASIKLSHKGSAALTDPEPYWSLVGHLLYLGFSHPDISHSVQQFSQSIQHPCEAHWHADLHVIRYLKRTSTTGLLFPSSNSLQLQAFCDADWAFCSDIHRSLTSFCVFLGGALISWKTKKQPTVSRSSVEAEYRSMGATICELQWISYLLRDFALPLDVPILLFCDNKAACI</sequence>
<dbReference type="PANTHER" id="PTHR11439">
    <property type="entry name" value="GAG-POL-RELATED RETROTRANSPOSON"/>
    <property type="match status" value="1"/>
</dbReference>
<dbReference type="CDD" id="cd09272">
    <property type="entry name" value="RNase_HI_RT_Ty1"/>
    <property type="match status" value="1"/>
</dbReference>
<accession>A0AAW2RGN5</accession>